<comment type="caution">
    <text evidence="2">The sequence shown here is derived from an EMBL/GenBank/DDBJ whole genome shotgun (WGS) entry which is preliminary data.</text>
</comment>
<sequence>MLQSGADHDILRAAGFSPGRRHDRNDERQSFVSLNLDNLVDKAYRGKGISEILAAPPSALLGLSPNHDEALAALKIKSVGDLGKWQHAVNAQALVTLAHAEVAETAADA</sequence>
<organism evidence="2 3">
    <name type="scientific">Myceligenerans xiligouense</name>
    <dbReference type="NCBI Taxonomy" id="253184"/>
    <lineage>
        <taxon>Bacteria</taxon>
        <taxon>Bacillati</taxon>
        <taxon>Actinomycetota</taxon>
        <taxon>Actinomycetes</taxon>
        <taxon>Micrococcales</taxon>
        <taxon>Promicromonosporaceae</taxon>
        <taxon>Myceligenerans</taxon>
    </lineage>
</organism>
<dbReference type="Proteomes" id="UP000280501">
    <property type="component" value="Unassembled WGS sequence"/>
</dbReference>
<accession>A0A3N4YPC8</accession>
<dbReference type="AlphaFoldDB" id="A0A3N4YPC8"/>
<gene>
    <name evidence="2" type="ORF">EDD34_1847</name>
</gene>
<feature type="region of interest" description="Disordered" evidence="1">
    <location>
        <begin position="1"/>
        <end position="28"/>
    </location>
</feature>
<evidence type="ECO:0000256" key="1">
    <source>
        <dbReference type="SAM" id="MobiDB-lite"/>
    </source>
</evidence>
<keyword evidence="3" id="KW-1185">Reference proteome</keyword>
<reference evidence="2 3" key="1">
    <citation type="submission" date="2018-11" db="EMBL/GenBank/DDBJ databases">
        <title>Sequencing the genomes of 1000 actinobacteria strains.</title>
        <authorList>
            <person name="Klenk H.-P."/>
        </authorList>
    </citation>
    <scope>NUCLEOTIDE SEQUENCE [LARGE SCALE GENOMIC DNA]</scope>
    <source>
        <strain evidence="2 3">DSM 15700</strain>
    </source>
</reference>
<evidence type="ECO:0000313" key="2">
    <source>
        <dbReference type="EMBL" id="RPF21224.1"/>
    </source>
</evidence>
<protein>
    <submittedName>
        <fullName evidence="2">Uncharacterized protein</fullName>
    </submittedName>
</protein>
<proteinExistence type="predicted"/>
<feature type="compositionally biased region" description="Basic and acidic residues" evidence="1">
    <location>
        <begin position="1"/>
        <end position="11"/>
    </location>
</feature>
<dbReference type="EMBL" id="RKQZ01000001">
    <property type="protein sequence ID" value="RPF21224.1"/>
    <property type="molecule type" value="Genomic_DNA"/>
</dbReference>
<evidence type="ECO:0000313" key="3">
    <source>
        <dbReference type="Proteomes" id="UP000280501"/>
    </source>
</evidence>
<name>A0A3N4YPC8_9MICO</name>